<sequence length="123" mass="14177">MRHTQSNKSSDKRTINFRCFVLVKPPVPIVMVSPNGESPPQPPIPPPHGFLTRFPLAFYRIISGTHGYDSLIFSTSRSLQHFHTSTHYTIKPRKRMRYSHPEKETINYRDDPKIDELMSVVGS</sequence>
<comment type="caution">
    <text evidence="1">The sequence shown here is derived from an EMBL/GenBank/DDBJ whole genome shotgun (WGS) entry which is preliminary data.</text>
</comment>
<name>A0A9X0AHR6_9HELO</name>
<protein>
    <submittedName>
        <fullName evidence="1">Uncharacterized protein</fullName>
    </submittedName>
</protein>
<accession>A0A9X0AHR6</accession>
<dbReference type="EMBL" id="JAPEIS010000009">
    <property type="protein sequence ID" value="KAJ8063011.1"/>
    <property type="molecule type" value="Genomic_DNA"/>
</dbReference>
<dbReference type="Proteomes" id="UP001152300">
    <property type="component" value="Unassembled WGS sequence"/>
</dbReference>
<reference evidence="1" key="1">
    <citation type="submission" date="2022-11" db="EMBL/GenBank/DDBJ databases">
        <title>Genome Resource of Sclerotinia nivalis Strain SnTB1, a Plant Pathogen Isolated from American Ginseng.</title>
        <authorList>
            <person name="Fan S."/>
        </authorList>
    </citation>
    <scope>NUCLEOTIDE SEQUENCE</scope>
    <source>
        <strain evidence="1">SnTB1</strain>
    </source>
</reference>
<evidence type="ECO:0000313" key="1">
    <source>
        <dbReference type="EMBL" id="KAJ8063011.1"/>
    </source>
</evidence>
<evidence type="ECO:0000313" key="2">
    <source>
        <dbReference type="Proteomes" id="UP001152300"/>
    </source>
</evidence>
<keyword evidence="2" id="KW-1185">Reference proteome</keyword>
<organism evidence="1 2">
    <name type="scientific">Sclerotinia nivalis</name>
    <dbReference type="NCBI Taxonomy" id="352851"/>
    <lineage>
        <taxon>Eukaryota</taxon>
        <taxon>Fungi</taxon>
        <taxon>Dikarya</taxon>
        <taxon>Ascomycota</taxon>
        <taxon>Pezizomycotina</taxon>
        <taxon>Leotiomycetes</taxon>
        <taxon>Helotiales</taxon>
        <taxon>Sclerotiniaceae</taxon>
        <taxon>Sclerotinia</taxon>
    </lineage>
</organism>
<dbReference type="AlphaFoldDB" id="A0A9X0AHR6"/>
<proteinExistence type="predicted"/>
<gene>
    <name evidence="1" type="ORF">OCU04_008256</name>
</gene>